<dbReference type="InterPro" id="IPR055487">
    <property type="entry name" value="DUF7059"/>
</dbReference>
<evidence type="ECO:0000259" key="6">
    <source>
        <dbReference type="Pfam" id="PF23186"/>
    </source>
</evidence>
<dbReference type="GO" id="GO:0032259">
    <property type="term" value="P:methylation"/>
    <property type="evidence" value="ECO:0007669"/>
    <property type="project" value="UniProtKB-KW"/>
</dbReference>
<dbReference type="InterPro" id="IPR052190">
    <property type="entry name" value="Euk-Arch_PrmC-MTase"/>
</dbReference>
<dbReference type="GO" id="GO:0008168">
    <property type="term" value="F:methyltransferase activity"/>
    <property type="evidence" value="ECO:0007669"/>
    <property type="project" value="UniProtKB-KW"/>
</dbReference>
<evidence type="ECO:0000256" key="3">
    <source>
        <dbReference type="ARBA" id="ARBA00022679"/>
    </source>
</evidence>
<dbReference type="RefSeq" id="WP_382398224.1">
    <property type="nucleotide sequence ID" value="NZ_JBHSWH010000001.1"/>
</dbReference>
<dbReference type="Gene3D" id="3.40.50.150">
    <property type="entry name" value="Vaccinia Virus protein VP39"/>
    <property type="match status" value="1"/>
</dbReference>
<organism evidence="8 9">
    <name type="scientific">Flexivirga alba</name>
    <dbReference type="NCBI Taxonomy" id="702742"/>
    <lineage>
        <taxon>Bacteria</taxon>
        <taxon>Bacillati</taxon>
        <taxon>Actinomycetota</taxon>
        <taxon>Actinomycetes</taxon>
        <taxon>Micrococcales</taxon>
        <taxon>Dermacoccaceae</taxon>
        <taxon>Flexivirga</taxon>
    </lineage>
</organism>
<evidence type="ECO:0000313" key="8">
    <source>
        <dbReference type="EMBL" id="MFC6704208.1"/>
    </source>
</evidence>
<evidence type="ECO:0000256" key="2">
    <source>
        <dbReference type="ARBA" id="ARBA00022603"/>
    </source>
</evidence>
<dbReference type="InterPro" id="IPR056684">
    <property type="entry name" value="DUF7782"/>
</dbReference>
<evidence type="ECO:0000256" key="4">
    <source>
        <dbReference type="ARBA" id="ARBA00022691"/>
    </source>
</evidence>
<dbReference type="PROSITE" id="PS00092">
    <property type="entry name" value="N6_MTASE"/>
    <property type="match status" value="1"/>
</dbReference>
<dbReference type="CDD" id="cd02440">
    <property type="entry name" value="AdoMet_MTases"/>
    <property type="match status" value="1"/>
</dbReference>
<feature type="domain" description="Methyltransferase small" evidence="5">
    <location>
        <begin position="145"/>
        <end position="282"/>
    </location>
</feature>
<reference evidence="9" key="1">
    <citation type="journal article" date="2019" name="Int. J. Syst. Evol. Microbiol.">
        <title>The Global Catalogue of Microorganisms (GCM) 10K type strain sequencing project: providing services to taxonomists for standard genome sequencing and annotation.</title>
        <authorList>
            <consortium name="The Broad Institute Genomics Platform"/>
            <consortium name="The Broad Institute Genome Sequencing Center for Infectious Disease"/>
            <person name="Wu L."/>
            <person name="Ma J."/>
        </authorList>
    </citation>
    <scope>NUCLEOTIDE SEQUENCE [LARGE SCALE GENOMIC DNA]</scope>
    <source>
        <strain evidence="9">CCUG 58127</strain>
    </source>
</reference>
<keyword evidence="3" id="KW-0808">Transferase</keyword>
<comment type="caution">
    <text evidence="8">The sequence shown here is derived from an EMBL/GenBank/DDBJ whole genome shotgun (WGS) entry which is preliminary data.</text>
</comment>
<feature type="domain" description="DUF7059" evidence="6">
    <location>
        <begin position="20"/>
        <end position="104"/>
    </location>
</feature>
<gene>
    <name evidence="8" type="ORF">ACFQDH_02700</name>
</gene>
<evidence type="ECO:0000259" key="7">
    <source>
        <dbReference type="Pfam" id="PF25004"/>
    </source>
</evidence>
<dbReference type="SUPFAM" id="SSF53335">
    <property type="entry name" value="S-adenosyl-L-methionine-dependent methyltransferases"/>
    <property type="match status" value="1"/>
</dbReference>
<accession>A0ABW2ABH2</accession>
<dbReference type="InterPro" id="IPR029063">
    <property type="entry name" value="SAM-dependent_MTases_sf"/>
</dbReference>
<dbReference type="Pfam" id="PF05175">
    <property type="entry name" value="MTS"/>
    <property type="match status" value="1"/>
</dbReference>
<proteinExistence type="inferred from homology"/>
<evidence type="ECO:0000259" key="5">
    <source>
        <dbReference type="Pfam" id="PF05175"/>
    </source>
</evidence>
<sequence>MPNPASLADDPAALRRALIAARFTLDGISDCLGPMASQALHREQRLPADLVTRDDTSPVATLVRLFALGLPVGVRQLDRALPGWDTARLRSAGLVRTDGSRAHAAYDLRPYGEDDHQWWVVSDLSEVMTGEPLPVDHVLGIGGASMTLASWTPRRPVARALDLGTGCGVQSLHLAGHAEHIVATDTSARALEIAAWNAALNGYEWDLLRGDLFRPVGGAEFDLIVSNPPFVITPRTDGVPTYEYRDGGRVGDGVVRSLIRQLPQHLNPGGVAQLLANWEVPEGKEWRDVVGEWFDRTGLDAWVVQRDTQDPAEYAELWSGDGGLRAGATGFEQLYGAWLHDFEARGIAEIGFGVITVQLPETRRRPWKELVEVTGPVQSPMGPAIDAGLRARTWLAEAGEQGLLDAHLTVAADVTEERHGRPGAEDPSVIVIRQGGGLRRAVRVDTAVAAFVSVCDGELSTGQALGAIASLLDVPTDELVRGSLPAIQELVADGLLLTGA</sequence>
<evidence type="ECO:0000256" key="1">
    <source>
        <dbReference type="ARBA" id="ARBA00006149"/>
    </source>
</evidence>
<dbReference type="Pfam" id="PF25004">
    <property type="entry name" value="DUF7782"/>
    <property type="match status" value="1"/>
</dbReference>
<dbReference type="InterPro" id="IPR007848">
    <property type="entry name" value="Small_mtfrase_dom"/>
</dbReference>
<evidence type="ECO:0000313" key="9">
    <source>
        <dbReference type="Proteomes" id="UP001596298"/>
    </source>
</evidence>
<dbReference type="Proteomes" id="UP001596298">
    <property type="component" value="Unassembled WGS sequence"/>
</dbReference>
<keyword evidence="4" id="KW-0949">S-adenosyl-L-methionine</keyword>
<protein>
    <submittedName>
        <fullName evidence="8">Methyltransferase</fullName>
    </submittedName>
</protein>
<comment type="similarity">
    <text evidence="1">Belongs to the eukaryotic/archaeal PrmC-related family.</text>
</comment>
<dbReference type="EMBL" id="JBHSWH010000001">
    <property type="protein sequence ID" value="MFC6704208.1"/>
    <property type="molecule type" value="Genomic_DNA"/>
</dbReference>
<keyword evidence="2 8" id="KW-0489">Methyltransferase</keyword>
<feature type="domain" description="DUF7782" evidence="7">
    <location>
        <begin position="390"/>
        <end position="497"/>
    </location>
</feature>
<dbReference type="PANTHER" id="PTHR45875:SF1">
    <property type="entry name" value="METHYLTRANSFERASE N6AMT1"/>
    <property type="match status" value="1"/>
</dbReference>
<name>A0ABW2ABH2_9MICO</name>
<dbReference type="InterPro" id="IPR002052">
    <property type="entry name" value="DNA_methylase_N6_adenine_CS"/>
</dbReference>
<keyword evidence="9" id="KW-1185">Reference proteome</keyword>
<dbReference type="Pfam" id="PF23186">
    <property type="entry name" value="DUF7059"/>
    <property type="match status" value="1"/>
</dbReference>
<dbReference type="PANTHER" id="PTHR45875">
    <property type="entry name" value="METHYLTRANSFERASE N6AMT1"/>
    <property type="match status" value="1"/>
</dbReference>